<evidence type="ECO:0000313" key="1">
    <source>
        <dbReference type="EMBL" id="KDD70732.1"/>
    </source>
</evidence>
<accession>A0A059L8R6</accession>
<dbReference type="EMBL" id="AZQQ01000061">
    <property type="protein sequence ID" value="KDD70732.1"/>
    <property type="molecule type" value="Genomic_DNA"/>
</dbReference>
<dbReference type="AlphaFoldDB" id="A0A059L8R6"/>
<protein>
    <submittedName>
        <fullName evidence="1">Uncharacterized protein</fullName>
    </submittedName>
</protein>
<comment type="caution">
    <text evidence="1">The sequence shown here is derived from an EMBL/GenBank/DDBJ whole genome shotgun (WGS) entry which is preliminary data.</text>
</comment>
<name>A0A059L8R6_9PSED</name>
<organism evidence="1 2">
    <name type="scientific">Pseudomonas mandelii PD30</name>
    <dbReference type="NCBI Taxonomy" id="1419583"/>
    <lineage>
        <taxon>Bacteria</taxon>
        <taxon>Pseudomonadati</taxon>
        <taxon>Pseudomonadota</taxon>
        <taxon>Gammaproteobacteria</taxon>
        <taxon>Pseudomonadales</taxon>
        <taxon>Pseudomonadaceae</taxon>
        <taxon>Pseudomonas</taxon>
    </lineage>
</organism>
<evidence type="ECO:0000313" key="2">
    <source>
        <dbReference type="Proteomes" id="UP000026739"/>
    </source>
</evidence>
<sequence length="41" mass="4497">MSLRSIATTHVHVVVESTKQEVLAEVEVLHRALSGEVQTVI</sequence>
<proteinExistence type="predicted"/>
<dbReference type="RefSeq" id="WP_269434504.1">
    <property type="nucleotide sequence ID" value="NZ_AZQQ01000061.1"/>
</dbReference>
<gene>
    <name evidence="1" type="ORF">V466_04065</name>
</gene>
<dbReference type="Proteomes" id="UP000026739">
    <property type="component" value="Unassembled WGS sequence"/>
</dbReference>
<reference evidence="1 2" key="1">
    <citation type="submission" date="2013-12" db="EMBL/GenBank/DDBJ databases">
        <authorList>
            <person name="Formusa P.A."/>
            <person name="Habash M."/>
            <person name="Lee H."/>
            <person name="Trevors J.T."/>
        </authorList>
    </citation>
    <scope>NUCLEOTIDE SEQUENCE [LARGE SCALE GENOMIC DNA]</scope>
    <source>
        <strain evidence="1 2">PD30</strain>
    </source>
</reference>